<proteinExistence type="predicted"/>
<dbReference type="EMBL" id="CP064747">
    <property type="protein sequence ID" value="QPC57960.1"/>
    <property type="molecule type" value="Genomic_DNA"/>
</dbReference>
<feature type="region of interest" description="Disordered" evidence="1">
    <location>
        <begin position="1"/>
        <end position="38"/>
    </location>
</feature>
<gene>
    <name evidence="3" type="ORF">HYE67_000191</name>
</gene>
<dbReference type="Proteomes" id="UP000663297">
    <property type="component" value="Chromosome 1"/>
</dbReference>
<dbReference type="InterPro" id="IPR000209">
    <property type="entry name" value="Peptidase_S8/S53_dom"/>
</dbReference>
<dbReference type="Pfam" id="PF00082">
    <property type="entry name" value="Peptidase_S8"/>
    <property type="match status" value="1"/>
</dbReference>
<evidence type="ECO:0000313" key="4">
    <source>
        <dbReference type="Proteomes" id="UP000663297"/>
    </source>
</evidence>
<dbReference type="GO" id="GO:0006508">
    <property type="term" value="P:proteolysis"/>
    <property type="evidence" value="ECO:0007669"/>
    <property type="project" value="InterPro"/>
</dbReference>
<dbReference type="AlphaFoldDB" id="A0A7S8CX97"/>
<feature type="compositionally biased region" description="Acidic residues" evidence="1">
    <location>
        <begin position="1"/>
        <end position="12"/>
    </location>
</feature>
<sequence length="978" mass="110098">MTEEMLDSGSDSDPDKPVVSKKVATDHQQTPTKEQDRESLLRELGQSSFTTLEQYKAANAERLKRCYMADERDQNRNILHWLSVHLPSNPTDDENASLHWLVRTVVELEPKIVTMVATDSQKTNCLQTAIEHARFDLIESLFKTSDDEALRVAISQGNHCNETCLHLAVRLGPSGVGLALQLLENAHPKAILKQRTYRFEDDKPNHGNTVLHDFVHINVCFVKGYMKTLRRFIQLCPEALKVSNAAKESPFQFHISTRKKVYPDWQGLEFSPRNERYDKKKEAAAKVGRLLLDEAFSQSTWEDACGCVYGEKTFDQATAFRPAAPINKRIDRSHSFLQFYPILSYVELVLAQPGPQDRNDISAHLSGDHIDISAARHRAERTESIKRVFSWFRKQKVKRILNLVVRDDTRSPCSDAVIEECLRDFDVRYLQWTKDDLCIEVLHNAGLSNVKELWLQWSGRNSVLYSWSCKDTGLPKLPQLEMVHIHTRAGIESPDANKNNLKNFNTRLKESIDSVQIDDYQSDLTTKVTKTLQEDLSPLGSKLQASMSTWSGGPDYVQIAKVGPGEKPPMIEATIAGFKARAMFDRQDTKGVRQIKVDDESHETLSEANASKTDDRQEQKGHRWLDAIKRLKTGINIHKQNNQLTVRPIRVALLDDGVNPGELVVPGVLKDGWPLPSTSRLHSSKPYYSSDQGHGTKMARLLYFMCPFVSIYVAKIDMYREHDTSAAMSAAKAINWAVSKNVDIISMSWTVKQVRYGPNSNQTAITALERAIQAAANADILLFCAVQDSGHYENDELSFPQKSDTKKLIIVGSANENGDKSTFVNDNSYNYLFPGEIVIPDILTEHDKGSSVATAVAAGMAAMILWCAEYHAKSQDSRGEKKLLNAPATTLSPTVGLPEELQADLRTTPEWDFRRDGRISALFDALKPDNDKFVDITSMINSVMASVDEFHETDLENQKSCIEAFVSMCKGNLPLNRR</sequence>
<dbReference type="GO" id="GO:0004252">
    <property type="term" value="F:serine-type endopeptidase activity"/>
    <property type="evidence" value="ECO:0007669"/>
    <property type="project" value="InterPro"/>
</dbReference>
<evidence type="ECO:0000259" key="2">
    <source>
        <dbReference type="Pfam" id="PF00082"/>
    </source>
</evidence>
<feature type="domain" description="Peptidase S8/S53" evidence="2">
    <location>
        <begin position="649"/>
        <end position="865"/>
    </location>
</feature>
<evidence type="ECO:0000256" key="1">
    <source>
        <dbReference type="SAM" id="MobiDB-lite"/>
    </source>
</evidence>
<accession>A0A7S8CX97</accession>
<dbReference type="InterPro" id="IPR036770">
    <property type="entry name" value="Ankyrin_rpt-contain_sf"/>
</dbReference>
<dbReference type="Gene3D" id="1.25.40.20">
    <property type="entry name" value="Ankyrin repeat-containing domain"/>
    <property type="match status" value="1"/>
</dbReference>
<name>A0A7S8CX97_FUSCU</name>
<protein>
    <recommendedName>
        <fullName evidence="2">Peptidase S8/S53 domain-containing protein</fullName>
    </recommendedName>
</protein>
<feature type="region of interest" description="Disordered" evidence="1">
    <location>
        <begin position="593"/>
        <end position="621"/>
    </location>
</feature>
<feature type="compositionally biased region" description="Basic and acidic residues" evidence="1">
    <location>
        <begin position="612"/>
        <end position="621"/>
    </location>
</feature>
<dbReference type="SUPFAM" id="SSF52743">
    <property type="entry name" value="Subtilisin-like"/>
    <property type="match status" value="1"/>
</dbReference>
<reference evidence="3" key="1">
    <citation type="submission" date="2020-11" db="EMBL/GenBank/DDBJ databases">
        <title>The chromosome-scale genome resource for two endophytic Fusarium species: F. culmorum and F. pseudograminearum.</title>
        <authorList>
            <person name="Yuan Z."/>
        </authorList>
    </citation>
    <scope>NUCLEOTIDE SEQUENCE</scope>
    <source>
        <strain evidence="3">Class2-1B</strain>
    </source>
</reference>
<dbReference type="Gene3D" id="3.40.50.200">
    <property type="entry name" value="Peptidase S8/S53 domain"/>
    <property type="match status" value="1"/>
</dbReference>
<organism evidence="3 4">
    <name type="scientific">Fusarium culmorum</name>
    <dbReference type="NCBI Taxonomy" id="5516"/>
    <lineage>
        <taxon>Eukaryota</taxon>
        <taxon>Fungi</taxon>
        <taxon>Dikarya</taxon>
        <taxon>Ascomycota</taxon>
        <taxon>Pezizomycotina</taxon>
        <taxon>Sordariomycetes</taxon>
        <taxon>Hypocreomycetidae</taxon>
        <taxon>Hypocreales</taxon>
        <taxon>Nectriaceae</taxon>
        <taxon>Fusarium</taxon>
    </lineage>
</organism>
<evidence type="ECO:0000313" key="3">
    <source>
        <dbReference type="EMBL" id="QPC57960.1"/>
    </source>
</evidence>
<feature type="compositionally biased region" description="Basic and acidic residues" evidence="1">
    <location>
        <begin position="593"/>
        <end position="605"/>
    </location>
</feature>
<dbReference type="InterPro" id="IPR036852">
    <property type="entry name" value="Peptidase_S8/S53_dom_sf"/>
</dbReference>